<evidence type="ECO:0000313" key="16">
    <source>
        <dbReference type="EMBL" id="TDN84671.1"/>
    </source>
</evidence>
<comment type="similarity">
    <text evidence="11 12">Belongs to the TonB-dependent receptor family.</text>
</comment>
<proteinExistence type="inferred from homology"/>
<evidence type="ECO:0000256" key="4">
    <source>
        <dbReference type="ARBA" id="ARBA00022496"/>
    </source>
</evidence>
<evidence type="ECO:0000259" key="14">
    <source>
        <dbReference type="Pfam" id="PF00593"/>
    </source>
</evidence>
<dbReference type="PANTHER" id="PTHR32552:SF81">
    <property type="entry name" value="TONB-DEPENDENT OUTER MEMBRANE RECEPTOR"/>
    <property type="match status" value="1"/>
</dbReference>
<evidence type="ECO:0000256" key="6">
    <source>
        <dbReference type="ARBA" id="ARBA00023004"/>
    </source>
</evidence>
<dbReference type="InterPro" id="IPR012910">
    <property type="entry name" value="Plug_dom"/>
</dbReference>
<evidence type="ECO:0000313" key="17">
    <source>
        <dbReference type="Proteomes" id="UP000295493"/>
    </source>
</evidence>
<dbReference type="PROSITE" id="PS52016">
    <property type="entry name" value="TONB_DEPENDENT_REC_3"/>
    <property type="match status" value="1"/>
</dbReference>
<keyword evidence="3 11" id="KW-1134">Transmembrane beta strand</keyword>
<reference evidence="16 17" key="1">
    <citation type="submission" date="2019-03" db="EMBL/GenBank/DDBJ databases">
        <title>Genomic Encyclopedia of Type Strains, Phase IV (KMG-IV): sequencing the most valuable type-strain genomes for metagenomic binning, comparative biology and taxonomic classification.</title>
        <authorList>
            <person name="Goeker M."/>
        </authorList>
    </citation>
    <scope>NUCLEOTIDE SEQUENCE [LARGE SCALE GENOMIC DNA]</scope>
    <source>
        <strain evidence="16 17">DSM 25059</strain>
    </source>
</reference>
<comment type="subcellular location">
    <subcellularLocation>
        <location evidence="1 11">Cell outer membrane</location>
        <topology evidence="1 11">Multi-pass membrane protein</topology>
    </subcellularLocation>
</comment>
<keyword evidence="4" id="KW-0410">Iron transport</keyword>
<feature type="domain" description="TonB-dependent receptor plug" evidence="15">
    <location>
        <begin position="59"/>
        <end position="162"/>
    </location>
</feature>
<dbReference type="GO" id="GO:0006826">
    <property type="term" value="P:iron ion transport"/>
    <property type="evidence" value="ECO:0007669"/>
    <property type="project" value="UniProtKB-KW"/>
</dbReference>
<dbReference type="Gene3D" id="2.40.170.20">
    <property type="entry name" value="TonB-dependent receptor, beta-barrel domain"/>
    <property type="match status" value="1"/>
</dbReference>
<dbReference type="InterPro" id="IPR000531">
    <property type="entry name" value="Beta-barrel_TonB"/>
</dbReference>
<keyword evidence="8 12" id="KW-0798">TonB box</keyword>
<sequence>MPKWILLGCASLQVLMAGNAFAQDTESAGAADAVENPAALDAGINDIIVTATRTQTLASKTPAAITAIGGDNLVAAGVTNPTNLGEQVPNLSIDRANGLQITIRGVTSSDGTEKGDPSAAFMVNGIYLARPQTHDVSFFDIQRVEVLRGPQGTLFGRNTTAGLINVITNAPVHHFEGSLEGIYGNYNTGIVTGVINVPVTADIAVRAAVNYDRHDSYVKAGPAVTADLSPFRDNLSGRLSALYESGPARLLVVGDYSRIKGATVGGVQTSNLYSNFNTTGVTPIYDPVPGGTDAAFVQRAPITGPLGRDNTVWGALADFSYDLGPLTVNYLGAYRKFIRHEDLVTAAGSAQAAYPARADAEYRQQSHELRLSGTFGSVDAQAGVYFFRETGYQNYYLMGLLSPTPGTTGYIFGFPQNYVLSKSLAGFGQATLHVTDKLRLTGGFRYSHDDKARRGATVQCGSVACDQPGDRRSTNDAERSFSKTTWRAGVDYDLTSTTLLYGIISTGYKAGGFNDGCEVGTGPDCTLSASALYYDPETITSYEGGVKSRIAGDALSINMSVFHYDFSGIQLSQLSEICGGPCQVTTNAGQAKVDGVELESIVRPATNTRFNFAASWLNARYTEFMPTPTADWAGRKLDRSPTWTVVAGVEQIFPLANGGEFSASVRTRLSDSYYLAALGTLNQFRQPSYTKTDAFLTYNAPHKAWFIQGYIRNIENNAIVSGASSGTFASVTLADPRTYGVRTGIKF</sequence>
<keyword evidence="10 11" id="KW-0998">Cell outer membrane</keyword>
<feature type="signal peptide" evidence="13">
    <location>
        <begin position="1"/>
        <end position="22"/>
    </location>
</feature>
<dbReference type="GO" id="GO:0009279">
    <property type="term" value="C:cell outer membrane"/>
    <property type="evidence" value="ECO:0007669"/>
    <property type="project" value="UniProtKB-SubCell"/>
</dbReference>
<gene>
    <name evidence="16" type="ORF">EV664_103318</name>
</gene>
<dbReference type="Pfam" id="PF00593">
    <property type="entry name" value="TonB_dep_Rec_b-barrel"/>
    <property type="match status" value="1"/>
</dbReference>
<feature type="chain" id="PRO_5020370818" evidence="13">
    <location>
        <begin position="23"/>
        <end position="747"/>
    </location>
</feature>
<dbReference type="EMBL" id="SNWD01000003">
    <property type="protein sequence ID" value="TDN84671.1"/>
    <property type="molecule type" value="Genomic_DNA"/>
</dbReference>
<name>A0A4R6FSD6_9SPHN</name>
<evidence type="ECO:0000256" key="12">
    <source>
        <dbReference type="RuleBase" id="RU003357"/>
    </source>
</evidence>
<comment type="caution">
    <text evidence="16">The sequence shown here is derived from an EMBL/GenBank/DDBJ whole genome shotgun (WGS) entry which is preliminary data.</text>
</comment>
<evidence type="ECO:0000256" key="5">
    <source>
        <dbReference type="ARBA" id="ARBA00022692"/>
    </source>
</evidence>
<evidence type="ECO:0000256" key="1">
    <source>
        <dbReference type="ARBA" id="ARBA00004571"/>
    </source>
</evidence>
<keyword evidence="13" id="KW-0732">Signal</keyword>
<dbReference type="AlphaFoldDB" id="A0A4R6FSD6"/>
<dbReference type="PANTHER" id="PTHR32552">
    <property type="entry name" value="FERRICHROME IRON RECEPTOR-RELATED"/>
    <property type="match status" value="1"/>
</dbReference>
<keyword evidence="9 11" id="KW-0472">Membrane</keyword>
<feature type="domain" description="TonB-dependent receptor-like beta-barrel" evidence="14">
    <location>
        <begin position="277"/>
        <end position="714"/>
    </location>
</feature>
<dbReference type="RefSeq" id="WP_162848793.1">
    <property type="nucleotide sequence ID" value="NZ_BMLU01000003.1"/>
</dbReference>
<dbReference type="InterPro" id="IPR036942">
    <property type="entry name" value="Beta-barrel_TonB_sf"/>
</dbReference>
<accession>A0A4R6FSD6</accession>
<keyword evidence="16" id="KW-0675">Receptor</keyword>
<evidence type="ECO:0000256" key="8">
    <source>
        <dbReference type="ARBA" id="ARBA00023077"/>
    </source>
</evidence>
<dbReference type="SUPFAM" id="SSF56935">
    <property type="entry name" value="Porins"/>
    <property type="match status" value="1"/>
</dbReference>
<evidence type="ECO:0000256" key="13">
    <source>
        <dbReference type="SAM" id="SignalP"/>
    </source>
</evidence>
<keyword evidence="5 11" id="KW-0812">Transmembrane</keyword>
<keyword evidence="2 11" id="KW-0813">Transport</keyword>
<evidence type="ECO:0000256" key="9">
    <source>
        <dbReference type="ARBA" id="ARBA00023136"/>
    </source>
</evidence>
<evidence type="ECO:0000256" key="11">
    <source>
        <dbReference type="PROSITE-ProRule" id="PRU01360"/>
    </source>
</evidence>
<organism evidence="16 17">
    <name type="scientific">Stakelama pacifica</name>
    <dbReference type="NCBI Taxonomy" id="517720"/>
    <lineage>
        <taxon>Bacteria</taxon>
        <taxon>Pseudomonadati</taxon>
        <taxon>Pseudomonadota</taxon>
        <taxon>Alphaproteobacteria</taxon>
        <taxon>Sphingomonadales</taxon>
        <taxon>Sphingomonadaceae</taxon>
        <taxon>Stakelama</taxon>
    </lineage>
</organism>
<keyword evidence="7" id="KW-0406">Ion transport</keyword>
<evidence type="ECO:0000256" key="3">
    <source>
        <dbReference type="ARBA" id="ARBA00022452"/>
    </source>
</evidence>
<dbReference type="Pfam" id="PF07715">
    <property type="entry name" value="Plug"/>
    <property type="match status" value="1"/>
</dbReference>
<evidence type="ECO:0000256" key="2">
    <source>
        <dbReference type="ARBA" id="ARBA00022448"/>
    </source>
</evidence>
<evidence type="ECO:0000256" key="7">
    <source>
        <dbReference type="ARBA" id="ARBA00023065"/>
    </source>
</evidence>
<evidence type="ECO:0000256" key="10">
    <source>
        <dbReference type="ARBA" id="ARBA00023237"/>
    </source>
</evidence>
<evidence type="ECO:0000259" key="15">
    <source>
        <dbReference type="Pfam" id="PF07715"/>
    </source>
</evidence>
<keyword evidence="6" id="KW-0408">Iron</keyword>
<dbReference type="InterPro" id="IPR039426">
    <property type="entry name" value="TonB-dep_rcpt-like"/>
</dbReference>
<protein>
    <submittedName>
        <fullName evidence="16">Iron complex outermembrane receptor protein</fullName>
    </submittedName>
</protein>
<keyword evidence="17" id="KW-1185">Reference proteome</keyword>
<dbReference type="Proteomes" id="UP000295493">
    <property type="component" value="Unassembled WGS sequence"/>
</dbReference>